<dbReference type="Proteomes" id="UP001054857">
    <property type="component" value="Unassembled WGS sequence"/>
</dbReference>
<keyword evidence="3" id="KW-1185">Reference proteome</keyword>
<protein>
    <submittedName>
        <fullName evidence="2">Uncharacterized protein</fullName>
    </submittedName>
</protein>
<evidence type="ECO:0000256" key="1">
    <source>
        <dbReference type="SAM" id="MobiDB-lite"/>
    </source>
</evidence>
<dbReference type="EMBL" id="BMAR01000060">
    <property type="protein sequence ID" value="GFR52283.1"/>
    <property type="molecule type" value="Genomic_DNA"/>
</dbReference>
<feature type="region of interest" description="Disordered" evidence="1">
    <location>
        <begin position="304"/>
        <end position="374"/>
    </location>
</feature>
<proteinExistence type="predicted"/>
<dbReference type="AlphaFoldDB" id="A0AAD3E4H9"/>
<gene>
    <name evidence="2" type="ORF">Agub_g14764</name>
</gene>
<comment type="caution">
    <text evidence="2">The sequence shown here is derived from an EMBL/GenBank/DDBJ whole genome shotgun (WGS) entry which is preliminary data.</text>
</comment>
<evidence type="ECO:0000313" key="2">
    <source>
        <dbReference type="EMBL" id="GFR52283.1"/>
    </source>
</evidence>
<reference evidence="2 3" key="1">
    <citation type="journal article" date="2021" name="Sci. Rep.">
        <title>Genome sequencing of the multicellular alga Astrephomene provides insights into convergent evolution of germ-soma differentiation.</title>
        <authorList>
            <person name="Yamashita S."/>
            <person name="Yamamoto K."/>
            <person name="Matsuzaki R."/>
            <person name="Suzuki S."/>
            <person name="Yamaguchi H."/>
            <person name="Hirooka S."/>
            <person name="Minakuchi Y."/>
            <person name="Miyagishima S."/>
            <person name="Kawachi M."/>
            <person name="Toyoda A."/>
            <person name="Nozaki H."/>
        </authorList>
    </citation>
    <scope>NUCLEOTIDE SEQUENCE [LARGE SCALE GENOMIC DNA]</scope>
    <source>
        <strain evidence="2 3">NIES-4017</strain>
    </source>
</reference>
<organism evidence="2 3">
    <name type="scientific">Astrephomene gubernaculifera</name>
    <dbReference type="NCBI Taxonomy" id="47775"/>
    <lineage>
        <taxon>Eukaryota</taxon>
        <taxon>Viridiplantae</taxon>
        <taxon>Chlorophyta</taxon>
        <taxon>core chlorophytes</taxon>
        <taxon>Chlorophyceae</taxon>
        <taxon>CS clade</taxon>
        <taxon>Chlamydomonadales</taxon>
        <taxon>Astrephomenaceae</taxon>
        <taxon>Astrephomene</taxon>
    </lineage>
</organism>
<sequence length="739" mass="80381">MEPIYLTEAEFQKLTQAFSKRLWIHEQEVVVHEIGSGVLLNDNKYSTPIEESGDSWNLFHFSAKPCVLVGGSRVPCVSVDGDLQRSVWHLAARFSCISAEGLSINAPEDVAFVRFHSPDTSTRWQYELDWIVPLRQQPCSAEPSSSAADKFNAALESQPFPADQYALLSHGIEIADDKQFLMDVGAWARKQDLDRFIGSTVNMEEFQFVFDVNPRTIAAEMEDQPPRPAMTPAVERSLLQRAAGIRAALLEGGRYNLLLEELSNEALRPGAATTAPPPPAIGGGVAAGGSELDVDFDNRGQGFRGGGAVSGRRVGHASGRCAGGRGRKRLSRAQEHETVDSGSGHPIEEGAGAGPSTAAAPSSERVIGGSQKQPAVRQIPIHEPEIVAWGSHVAAAFEANATLFPNATQQERTSAYSNISSLPSLVIKMGSSDMPAVNRYHQSVTFERIRRLLSDLPTQLPYRTSWGPPDMGRLTAAVIGGMLPPGTLVLNHVDKMGTRPRVGIVLCGYKQWGKSGFAVPVLCMCDSCSQTSDITKRIFDLQSSFHRHAGQTYLDCMRFNTNALLHLPMDGAPSDSDAAYNNDIDSPSAAGYTGMVLVSIPRLLAAWAKVGGRSLRRFPKQLFEAKSPGQNWLLPSDPERLSRFQYADELISEWSKNKLQATPSGAIKNEFDTRLNRLPPVDNAAAEKDAEEAHRASCHTPAMFRYELYKRQEAKEARAGLEGAAVHQPGTGKSGSQRA</sequence>
<name>A0AAD3E4H9_9CHLO</name>
<evidence type="ECO:0000313" key="3">
    <source>
        <dbReference type="Proteomes" id="UP001054857"/>
    </source>
</evidence>
<accession>A0AAD3E4H9</accession>
<feature type="region of interest" description="Disordered" evidence="1">
    <location>
        <begin position="717"/>
        <end position="739"/>
    </location>
</feature>
<feature type="compositionally biased region" description="Low complexity" evidence="1">
    <location>
        <begin position="354"/>
        <end position="364"/>
    </location>
</feature>